<name>C5KP73_PERM5</name>
<accession>C5KP73</accession>
<dbReference type="RefSeq" id="XP_002781925.1">
    <property type="nucleotide sequence ID" value="XM_002781879.1"/>
</dbReference>
<dbReference type="OrthoDB" id="437848at2759"/>
<gene>
    <name evidence="2" type="ORF">Pmar_PMAR018411</name>
</gene>
<evidence type="ECO:0000313" key="3">
    <source>
        <dbReference type="Proteomes" id="UP000007800"/>
    </source>
</evidence>
<dbReference type="GeneID" id="9043192"/>
<feature type="chain" id="PRO_5002954500" evidence="1">
    <location>
        <begin position="20"/>
        <end position="240"/>
    </location>
</feature>
<dbReference type="AlphaFoldDB" id="C5KP73"/>
<keyword evidence="1" id="KW-0732">Signal</keyword>
<dbReference type="EMBL" id="GG674953">
    <property type="protein sequence ID" value="EER13720.1"/>
    <property type="molecule type" value="Genomic_DNA"/>
</dbReference>
<organism evidence="3">
    <name type="scientific">Perkinsus marinus (strain ATCC 50983 / TXsc)</name>
    <dbReference type="NCBI Taxonomy" id="423536"/>
    <lineage>
        <taxon>Eukaryota</taxon>
        <taxon>Sar</taxon>
        <taxon>Alveolata</taxon>
        <taxon>Perkinsozoa</taxon>
        <taxon>Perkinsea</taxon>
        <taxon>Perkinsida</taxon>
        <taxon>Perkinsidae</taxon>
        <taxon>Perkinsus</taxon>
    </lineage>
</organism>
<dbReference type="InParanoid" id="C5KP73"/>
<proteinExistence type="predicted"/>
<sequence length="240" mass="26622">MPLAYGSLLLATVMEAALGLPDIPFQVTADYPHGCYRGPGPGEWSIIRDMPSSSCIYNMKGYTFNGVYREVAGIILNTTRPGHHGSLHMILNLSTVPGTSKYDVLVRTEGWAHLSVGDKSKDFWWNPSPGEHIYGPEHGEVSARVATIDSGTPSTNVSIWSSWDTLTGKAHGDGLDLICEHKCSSSVLNSEFYTAQRILIRRVEGGWHYFVTYKFRDDSRKLGDYSKFVIFGNLLDVNIM</sequence>
<evidence type="ECO:0000256" key="1">
    <source>
        <dbReference type="SAM" id="SignalP"/>
    </source>
</evidence>
<dbReference type="Proteomes" id="UP000007800">
    <property type="component" value="Unassembled WGS sequence"/>
</dbReference>
<reference evidence="2 3" key="1">
    <citation type="submission" date="2008-07" db="EMBL/GenBank/DDBJ databases">
        <authorList>
            <person name="El-Sayed N."/>
            <person name="Caler E."/>
            <person name="Inman J."/>
            <person name="Amedeo P."/>
            <person name="Hass B."/>
            <person name="Wortman J."/>
        </authorList>
    </citation>
    <scope>NUCLEOTIDE SEQUENCE [LARGE SCALE GENOMIC DNA]</scope>
    <source>
        <strain evidence="3">ATCC 50983 / TXsc</strain>
    </source>
</reference>
<protein>
    <submittedName>
        <fullName evidence="2">Uncharacterized protein</fullName>
    </submittedName>
</protein>
<feature type="signal peptide" evidence="1">
    <location>
        <begin position="1"/>
        <end position="19"/>
    </location>
</feature>
<evidence type="ECO:0000313" key="2">
    <source>
        <dbReference type="EMBL" id="EER13720.1"/>
    </source>
</evidence>
<keyword evidence="3" id="KW-1185">Reference proteome</keyword>